<gene>
    <name evidence="2" type="ORF">IMCC3135_29425</name>
</gene>
<feature type="signal peptide" evidence="1">
    <location>
        <begin position="1"/>
        <end position="28"/>
    </location>
</feature>
<evidence type="ECO:0000256" key="1">
    <source>
        <dbReference type="SAM" id="SignalP"/>
    </source>
</evidence>
<name>A0A2Z2NZS0_9GAMM</name>
<keyword evidence="1" id="KW-0732">Signal</keyword>
<protein>
    <recommendedName>
        <fullName evidence="4">MatB fimbrillin</fullName>
    </recommendedName>
</protein>
<dbReference type="EMBL" id="CP018632">
    <property type="protein sequence ID" value="ASJ75935.1"/>
    <property type="molecule type" value="Genomic_DNA"/>
</dbReference>
<organism evidence="2 3">
    <name type="scientific">Granulosicoccus antarcticus IMCC3135</name>
    <dbReference type="NCBI Taxonomy" id="1192854"/>
    <lineage>
        <taxon>Bacteria</taxon>
        <taxon>Pseudomonadati</taxon>
        <taxon>Pseudomonadota</taxon>
        <taxon>Gammaproteobacteria</taxon>
        <taxon>Chromatiales</taxon>
        <taxon>Granulosicoccaceae</taxon>
        <taxon>Granulosicoccus</taxon>
    </lineage>
</organism>
<evidence type="ECO:0000313" key="3">
    <source>
        <dbReference type="Proteomes" id="UP000250079"/>
    </source>
</evidence>
<proteinExistence type="predicted"/>
<evidence type="ECO:0000313" key="2">
    <source>
        <dbReference type="EMBL" id="ASJ75935.1"/>
    </source>
</evidence>
<feature type="chain" id="PRO_5016466953" description="MatB fimbrillin" evidence="1">
    <location>
        <begin position="29"/>
        <end position="239"/>
    </location>
</feature>
<dbReference type="Proteomes" id="UP000250079">
    <property type="component" value="Chromosome"/>
</dbReference>
<dbReference type="AlphaFoldDB" id="A0A2Z2NZS0"/>
<sequence length="239" mass="24361">MMMMNIRKQHLAVAVAGTLSLMASTAQAAEFTASTTLQNTLAVTAISPLDIGTVFAASTGADIGDGVGVMNIAGDGTVDYTNSSTTIKLMSLGTPVPAQGSVDSASDFKLILPDTNLFLATTFADGSGTLEAAFSDANLGNAGYEAVELRVSADDTIPALYLVHFKVGDVSGGAASEDGTANDGIWDVDMDFGETTYVFNIGATVVTQPGIESATGAADGDLAYEEGTYSGTFEVTASY</sequence>
<evidence type="ECO:0008006" key="4">
    <source>
        <dbReference type="Google" id="ProtNLM"/>
    </source>
</evidence>
<dbReference type="KEGG" id="gai:IMCC3135_29425"/>
<keyword evidence="3" id="KW-1185">Reference proteome</keyword>
<accession>A0A2Z2NZS0</accession>
<reference evidence="2 3" key="1">
    <citation type="submission" date="2016-12" db="EMBL/GenBank/DDBJ databases">
        <authorList>
            <person name="Song W.-J."/>
            <person name="Kurnit D.M."/>
        </authorList>
    </citation>
    <scope>NUCLEOTIDE SEQUENCE [LARGE SCALE GENOMIC DNA]</scope>
    <source>
        <strain evidence="2 3">IMCC3135</strain>
    </source>
</reference>